<name>A0AAU8ATS1_9VIRU</name>
<evidence type="ECO:0000313" key="2">
    <source>
        <dbReference type="EMBL" id="XCD04427.1"/>
    </source>
</evidence>
<proteinExistence type="predicted"/>
<dbReference type="EMBL" id="PP511340">
    <property type="protein sequence ID" value="XCD03301.1"/>
    <property type="molecule type" value="Genomic_DNA"/>
</dbReference>
<accession>A0AAU8ATS1</accession>
<organism evidence="1">
    <name type="scientific">Dulem virus 216</name>
    <dbReference type="NCBI Taxonomy" id="3145693"/>
    <lineage>
        <taxon>Viruses</taxon>
        <taxon>Monodnaviria</taxon>
        <taxon>Sangervirae</taxon>
        <taxon>Phixviricota</taxon>
        <taxon>Malgrandaviricetes</taxon>
        <taxon>Petitvirales</taxon>
        <taxon>Microviridae</taxon>
        <taxon>Microvirus</taxon>
    </lineage>
</organism>
<sequence>MVYLINILIMFCNKRRLEPYVPSPEPVDGLVDLNRSEFYHPSMVDDFLLEKGLSSDGLETYTITSDISMLFNQKRLDRMSREALIQHFNDMSVRNSKFAALRSKLSDDQLCSIVKSRYIQSPSELMSYSNYLVSAYGAELASMAPHVDLASDPAPAGDPAPASAE</sequence>
<reference evidence="1" key="1">
    <citation type="submission" date="2024-03" db="EMBL/GenBank/DDBJ databases">
        <title>Diverse circular DNA viruses in blood, oral, and fecal samples of captive lemurs.</title>
        <authorList>
            <person name="Paietta E.N."/>
            <person name="Kraberger S."/>
            <person name="Lund M.C."/>
            <person name="Custer J.M."/>
            <person name="Vargas K.M."/>
            <person name="Ehmke E.E."/>
            <person name="Yoder A.D."/>
            <person name="Varsani A."/>
        </authorList>
    </citation>
    <scope>NUCLEOTIDE SEQUENCE</scope>
    <source>
        <strain evidence="1">Duke_18_43</strain>
        <strain evidence="2">Duke_23FS_34</strain>
    </source>
</reference>
<protein>
    <submittedName>
        <fullName evidence="1">Internal scaffolding protein</fullName>
    </submittedName>
</protein>
<dbReference type="EMBL" id="PP511459">
    <property type="protein sequence ID" value="XCD04427.1"/>
    <property type="molecule type" value="Genomic_DNA"/>
</dbReference>
<evidence type="ECO:0000313" key="1">
    <source>
        <dbReference type="EMBL" id="XCD03301.1"/>
    </source>
</evidence>